<protein>
    <submittedName>
        <fullName evidence="2">Uncharacterized protein</fullName>
    </submittedName>
</protein>
<proteinExistence type="predicted"/>
<dbReference type="PANTHER" id="PTHR36794">
    <property type="entry name" value="TRANSMEMBRANE PROTEIN"/>
    <property type="match status" value="1"/>
</dbReference>
<dbReference type="EMBL" id="JBJQOH010000003">
    <property type="protein sequence ID" value="KAL3691017.1"/>
    <property type="molecule type" value="Genomic_DNA"/>
</dbReference>
<sequence>MFSSLATVVAMRGMTANYSNSGLGYWATAAAFYHKRKSLMEEEKKEPESAVKSSIIDRFQQIKDHWESYPYVWASYMVVFGGLGIYSAYRWRALRKVENELLKYQEKLKQTMTAEELEQAMKESQAGKS</sequence>
<accession>A0ABD3HKU8</accession>
<evidence type="ECO:0000313" key="3">
    <source>
        <dbReference type="Proteomes" id="UP001633002"/>
    </source>
</evidence>
<evidence type="ECO:0000313" key="2">
    <source>
        <dbReference type="EMBL" id="KAL3691017.1"/>
    </source>
</evidence>
<organism evidence="2 3">
    <name type="scientific">Riccia sorocarpa</name>
    <dbReference type="NCBI Taxonomy" id="122646"/>
    <lineage>
        <taxon>Eukaryota</taxon>
        <taxon>Viridiplantae</taxon>
        <taxon>Streptophyta</taxon>
        <taxon>Embryophyta</taxon>
        <taxon>Marchantiophyta</taxon>
        <taxon>Marchantiopsida</taxon>
        <taxon>Marchantiidae</taxon>
        <taxon>Marchantiales</taxon>
        <taxon>Ricciaceae</taxon>
        <taxon>Riccia</taxon>
    </lineage>
</organism>
<dbReference type="Proteomes" id="UP001633002">
    <property type="component" value="Unassembled WGS sequence"/>
</dbReference>
<feature type="transmembrane region" description="Helical" evidence="1">
    <location>
        <begin position="71"/>
        <end position="89"/>
    </location>
</feature>
<keyword evidence="1" id="KW-0812">Transmembrane</keyword>
<keyword evidence="1" id="KW-1133">Transmembrane helix</keyword>
<comment type="caution">
    <text evidence="2">The sequence shown here is derived from an EMBL/GenBank/DDBJ whole genome shotgun (WGS) entry which is preliminary data.</text>
</comment>
<name>A0ABD3HKU8_9MARC</name>
<evidence type="ECO:0000256" key="1">
    <source>
        <dbReference type="SAM" id="Phobius"/>
    </source>
</evidence>
<keyword evidence="1" id="KW-0472">Membrane</keyword>
<keyword evidence="3" id="KW-1185">Reference proteome</keyword>
<reference evidence="2 3" key="1">
    <citation type="submission" date="2024-09" db="EMBL/GenBank/DDBJ databases">
        <title>Chromosome-scale assembly of Riccia sorocarpa.</title>
        <authorList>
            <person name="Paukszto L."/>
        </authorList>
    </citation>
    <scope>NUCLEOTIDE SEQUENCE [LARGE SCALE GENOMIC DNA]</scope>
    <source>
        <strain evidence="2">LP-2024</strain>
        <tissue evidence="2">Aerial parts of the thallus</tissue>
    </source>
</reference>
<dbReference type="PANTHER" id="PTHR36794:SF1">
    <property type="entry name" value="TRANSMEMBRANE PROTEIN"/>
    <property type="match status" value="1"/>
</dbReference>
<dbReference type="AlphaFoldDB" id="A0ABD3HKU8"/>
<gene>
    <name evidence="2" type="ORF">R1sor_004668</name>
</gene>